<proteinExistence type="predicted"/>
<dbReference type="GO" id="GO:0042594">
    <property type="term" value="P:response to starvation"/>
    <property type="evidence" value="ECO:0007669"/>
    <property type="project" value="TreeGrafter"/>
</dbReference>
<feature type="region of interest" description="Disordered" evidence="1">
    <location>
        <begin position="826"/>
        <end position="850"/>
    </location>
</feature>
<reference evidence="4" key="2">
    <citation type="submission" date="2020-10" db="UniProtKB">
        <authorList>
            <consortium name="WormBaseParasite"/>
        </authorList>
    </citation>
    <scope>IDENTIFICATION</scope>
</reference>
<dbReference type="WBParaSite" id="Pan_g7373.t1">
    <property type="protein sequence ID" value="Pan_g7373.t1"/>
    <property type="gene ID" value="Pan_g7373"/>
</dbReference>
<accession>A0A7E4W5X0</accession>
<feature type="domain" description="BCAS3 WD40" evidence="2">
    <location>
        <begin position="114"/>
        <end position="476"/>
    </location>
</feature>
<evidence type="ECO:0000259" key="2">
    <source>
        <dbReference type="Pfam" id="PF21034"/>
    </source>
</evidence>
<dbReference type="Proteomes" id="UP000492821">
    <property type="component" value="Unassembled WGS sequence"/>
</dbReference>
<dbReference type="AlphaFoldDB" id="A0A7E4W5X0"/>
<evidence type="ECO:0000313" key="3">
    <source>
        <dbReference type="Proteomes" id="UP000492821"/>
    </source>
</evidence>
<protein>
    <submittedName>
        <fullName evidence="4">BCAS3 domain-containing protein</fullName>
    </submittedName>
</protein>
<feature type="compositionally biased region" description="Polar residues" evidence="1">
    <location>
        <begin position="637"/>
        <end position="646"/>
    </location>
</feature>
<dbReference type="PANTHER" id="PTHR13268">
    <property type="entry name" value="BREAST CARCINOMA AMPLIFIED SEQUENCE 3"/>
    <property type="match status" value="1"/>
</dbReference>
<dbReference type="InterPro" id="IPR048382">
    <property type="entry name" value="BCAS3_WD40"/>
</dbReference>
<sequence>MSMSNGKTKRNKKGSLLSTAAVSPMVQAVPKEVPTVPISPASSASSITRSSNQPPLKYIGGQDVAPTPVPEPSLVSSMADLVHEVIPQGQANVAAQTEPIHFVDVKKCEYMHNGSLKIGYVIVIGLARGYQIWLKADSGNCIEVVSERKMALRVGHLLPFTVEGVEDDYADKRPIFARVDENPDDRKCRFKVFFLSLKTGSNVAEKMFKDPVLDMASSTKAFIVGFADSLTICHPGNFSEVLHIPTQPSYDPTFATHFALSDCFLAFVDKTLNKQVQSVGGVVLGEDASYSGQLMNAAKSITKTVSSIGESLVNSITSGGNKSSPSGSDLGVVTVVDVAAIIAADSKAPYLKYAIAHFVAHEGPIGYLAFGQGGEILLTCTQSATSFHLFGLHPHVGMTALGSVEHLYTLYRGNTAARVINCAFSDDNRWLTISTNHGTTHLFAISSHGGPISLRTHGGRQVNKESRFERTAGLTSTQVTRNINHYAPVKPGQAVFGSSTYYKEHPSIAHTPLFKTTLNPRFNLNNVPVGLYSVAKIRARVFSTEGLTAWASDNNPVSIANSKPSPRGNAHNGAIESNRRISAVFTNILNDYSDHPTLCILNADGVLTAYNIQVRQERTNSTSSTSSLSMGTDLSPSPASANPVSRSNVHEVNIRVKAIAANQWFLHRGRDAANVDPPLAANNLLIGYAQPDAVKEVQTSKVADYCLQHIEVDTYSAPHRRLWMGPQFMFCVYADSEHASAPLFNPNDTHSKPSYATASKRCPVLLEKSTDYPTLGNGFTVDSSSRIVCGSWSSEYDMRASIDPRVKETLEDAMRDLEFDDLNTSSDGLARQRHSSGNVPDLLTLSGIDN</sequence>
<feature type="region of interest" description="Disordered" evidence="1">
    <location>
        <begin position="616"/>
        <end position="646"/>
    </location>
</feature>
<reference evidence="3" key="1">
    <citation type="journal article" date="2013" name="Genetics">
        <title>The draft genome and transcriptome of Panagrellus redivivus are shaped by the harsh demands of a free-living lifestyle.</title>
        <authorList>
            <person name="Srinivasan J."/>
            <person name="Dillman A.R."/>
            <person name="Macchietto M.G."/>
            <person name="Heikkinen L."/>
            <person name="Lakso M."/>
            <person name="Fracchia K.M."/>
            <person name="Antoshechkin I."/>
            <person name="Mortazavi A."/>
            <person name="Wong G."/>
            <person name="Sternberg P.W."/>
        </authorList>
    </citation>
    <scope>NUCLEOTIDE SEQUENCE [LARGE SCALE GENOMIC DNA]</scope>
    <source>
        <strain evidence="3">MT8872</strain>
    </source>
</reference>
<evidence type="ECO:0000256" key="1">
    <source>
        <dbReference type="SAM" id="MobiDB-lite"/>
    </source>
</evidence>
<feature type="compositionally biased region" description="Low complexity" evidence="1">
    <location>
        <begin position="619"/>
        <end position="635"/>
    </location>
</feature>
<evidence type="ECO:0000313" key="4">
    <source>
        <dbReference type="WBParaSite" id="Pan_g7373.t1"/>
    </source>
</evidence>
<dbReference type="Pfam" id="PF21034">
    <property type="entry name" value="BCAS3_WD40"/>
    <property type="match status" value="1"/>
</dbReference>
<dbReference type="GO" id="GO:0006914">
    <property type="term" value="P:autophagy"/>
    <property type="evidence" value="ECO:0007669"/>
    <property type="project" value="InterPro"/>
</dbReference>
<organism evidence="3 4">
    <name type="scientific">Panagrellus redivivus</name>
    <name type="common">Microworm</name>
    <dbReference type="NCBI Taxonomy" id="6233"/>
    <lineage>
        <taxon>Eukaryota</taxon>
        <taxon>Metazoa</taxon>
        <taxon>Ecdysozoa</taxon>
        <taxon>Nematoda</taxon>
        <taxon>Chromadorea</taxon>
        <taxon>Rhabditida</taxon>
        <taxon>Tylenchina</taxon>
        <taxon>Panagrolaimomorpha</taxon>
        <taxon>Panagrolaimoidea</taxon>
        <taxon>Panagrolaimidae</taxon>
        <taxon>Panagrellus</taxon>
    </lineage>
</organism>
<dbReference type="InterPro" id="IPR045142">
    <property type="entry name" value="BCAS3-like"/>
</dbReference>
<keyword evidence="3" id="KW-1185">Reference proteome</keyword>
<dbReference type="InterPro" id="IPR036322">
    <property type="entry name" value="WD40_repeat_dom_sf"/>
</dbReference>
<dbReference type="GO" id="GO:0005737">
    <property type="term" value="C:cytoplasm"/>
    <property type="evidence" value="ECO:0007669"/>
    <property type="project" value="TreeGrafter"/>
</dbReference>
<dbReference type="PANTHER" id="PTHR13268:SF0">
    <property type="entry name" value="BCAS3 MICROTUBULE ASSOCIATED CELL MIGRATION FACTOR"/>
    <property type="match status" value="1"/>
</dbReference>
<dbReference type="SUPFAM" id="SSF50978">
    <property type="entry name" value="WD40 repeat-like"/>
    <property type="match status" value="1"/>
</dbReference>
<name>A0A7E4W5X0_PANRE</name>